<accession>A0A3B1DJ08</accession>
<name>A0A3B1DJ08_9ZZZZ</name>
<proteinExistence type="predicted"/>
<evidence type="ECO:0000313" key="1">
    <source>
        <dbReference type="EMBL" id="VAX34940.1"/>
    </source>
</evidence>
<sequence length="65" mass="7520">MRTTLNISDVLMVDLMKLVDVSSKTKAIELAIKEFIRKLKREKLKKACGQLDLNVDIMKLREKES</sequence>
<dbReference type="EMBL" id="UOGJ01000020">
    <property type="protein sequence ID" value="VAX34940.1"/>
    <property type="molecule type" value="Genomic_DNA"/>
</dbReference>
<dbReference type="AlphaFoldDB" id="A0A3B1DJ08"/>
<organism evidence="1">
    <name type="scientific">hydrothermal vent metagenome</name>
    <dbReference type="NCBI Taxonomy" id="652676"/>
    <lineage>
        <taxon>unclassified sequences</taxon>
        <taxon>metagenomes</taxon>
        <taxon>ecological metagenomes</taxon>
    </lineage>
</organism>
<protein>
    <submittedName>
        <fullName evidence="1">Uncharacterized protein</fullName>
    </submittedName>
</protein>
<dbReference type="Pfam" id="PF09957">
    <property type="entry name" value="VapB_antitoxin"/>
    <property type="match status" value="1"/>
</dbReference>
<dbReference type="InterPro" id="IPR019239">
    <property type="entry name" value="VapB_antitoxin"/>
</dbReference>
<gene>
    <name evidence="1" type="ORF">MNBD_UNCLBAC01-681</name>
</gene>
<reference evidence="1" key="1">
    <citation type="submission" date="2018-06" db="EMBL/GenBank/DDBJ databases">
        <authorList>
            <person name="Zhirakovskaya E."/>
        </authorList>
    </citation>
    <scope>NUCLEOTIDE SEQUENCE</scope>
</reference>